<evidence type="ECO:0000313" key="2">
    <source>
        <dbReference type="Proteomes" id="UP001605036"/>
    </source>
</evidence>
<evidence type="ECO:0000313" key="1">
    <source>
        <dbReference type="EMBL" id="KAL2634119.1"/>
    </source>
</evidence>
<keyword evidence="2" id="KW-1185">Reference proteome</keyword>
<sequence>MGDPKVKRKKALDIWLAGKEEPDFSLDAVYSKEHDFQIIHRESEVVLAEEKEKWYFFKPNEIIVKTYAGVDRAFIAAVLVMKRILISQQQTAARTAARSSGAAGAYGGASWGSGGGGACGGGGGGC</sequence>
<protein>
    <submittedName>
        <fullName evidence="1">Uncharacterized protein</fullName>
    </submittedName>
</protein>
<proteinExistence type="predicted"/>
<comment type="caution">
    <text evidence="1">The sequence shown here is derived from an EMBL/GenBank/DDBJ whole genome shotgun (WGS) entry which is preliminary data.</text>
</comment>
<dbReference type="EMBL" id="JBHFFA010000003">
    <property type="protein sequence ID" value="KAL2634119.1"/>
    <property type="molecule type" value="Genomic_DNA"/>
</dbReference>
<name>A0ABD1YWD7_9MARC</name>
<reference evidence="1 2" key="1">
    <citation type="submission" date="2024-09" db="EMBL/GenBank/DDBJ databases">
        <title>Chromosome-scale assembly of Riccia fluitans.</title>
        <authorList>
            <person name="Paukszto L."/>
            <person name="Sawicki J."/>
            <person name="Karawczyk K."/>
            <person name="Piernik-Szablinska J."/>
            <person name="Szczecinska M."/>
            <person name="Mazdziarz M."/>
        </authorList>
    </citation>
    <scope>NUCLEOTIDE SEQUENCE [LARGE SCALE GENOMIC DNA]</scope>
    <source>
        <strain evidence="1">Rf_01</strain>
        <tissue evidence="1">Aerial parts of the thallus</tissue>
    </source>
</reference>
<organism evidence="1 2">
    <name type="scientific">Riccia fluitans</name>
    <dbReference type="NCBI Taxonomy" id="41844"/>
    <lineage>
        <taxon>Eukaryota</taxon>
        <taxon>Viridiplantae</taxon>
        <taxon>Streptophyta</taxon>
        <taxon>Embryophyta</taxon>
        <taxon>Marchantiophyta</taxon>
        <taxon>Marchantiopsida</taxon>
        <taxon>Marchantiidae</taxon>
        <taxon>Marchantiales</taxon>
        <taxon>Ricciaceae</taxon>
        <taxon>Riccia</taxon>
    </lineage>
</organism>
<dbReference type="Proteomes" id="UP001605036">
    <property type="component" value="Unassembled WGS sequence"/>
</dbReference>
<dbReference type="AlphaFoldDB" id="A0ABD1YWD7"/>
<accession>A0ABD1YWD7</accession>
<gene>
    <name evidence="1" type="ORF">R1flu_005598</name>
</gene>